<dbReference type="OrthoDB" id="229248at2157"/>
<reference evidence="1" key="1">
    <citation type="submission" date="2019-12" db="EMBL/GenBank/DDBJ databases">
        <title>Whole-genome sequence of Halomicrobium mukohataei pws1.</title>
        <authorList>
            <person name="Verma D.K."/>
            <person name="Gopal K."/>
            <person name="Prasad E.S."/>
        </authorList>
    </citation>
    <scope>NUCLEOTIDE SEQUENCE</scope>
    <source>
        <strain evidence="1">Pws1</strain>
    </source>
</reference>
<dbReference type="RefSeq" id="WP_170093998.1">
    <property type="nucleotide sequence ID" value="NZ_WOYG01000001.1"/>
</dbReference>
<gene>
    <name evidence="1" type="ORF">GOC74_10115</name>
</gene>
<dbReference type="Proteomes" id="UP000608662">
    <property type="component" value="Unassembled WGS sequence"/>
</dbReference>
<sequence length="80" mass="8775">MPRDFMAEDRGKNVLTADGDMIGTIENIEGSNAHVTPSSSLDQSVRTKLGWTTEGEDVYELSHSAVAQISDEEVHLEQNL</sequence>
<organism evidence="1 2">
    <name type="scientific">Halomicrobium mukohataei</name>
    <dbReference type="NCBI Taxonomy" id="57705"/>
    <lineage>
        <taxon>Archaea</taxon>
        <taxon>Methanobacteriati</taxon>
        <taxon>Methanobacteriota</taxon>
        <taxon>Stenosarchaea group</taxon>
        <taxon>Halobacteria</taxon>
        <taxon>Halobacteriales</taxon>
        <taxon>Haloarculaceae</taxon>
        <taxon>Halomicrobium</taxon>
    </lineage>
</organism>
<dbReference type="AlphaFoldDB" id="A0A847UFM7"/>
<protein>
    <recommendedName>
        <fullName evidence="3">PRC-barrel domain containing protein</fullName>
    </recommendedName>
</protein>
<name>A0A847UFM7_9EURY</name>
<evidence type="ECO:0008006" key="3">
    <source>
        <dbReference type="Google" id="ProtNLM"/>
    </source>
</evidence>
<accession>A0A847UFM7</accession>
<evidence type="ECO:0000313" key="1">
    <source>
        <dbReference type="EMBL" id="NLV10284.1"/>
    </source>
</evidence>
<dbReference type="EMBL" id="WOYG01000001">
    <property type="protein sequence ID" value="NLV10284.1"/>
    <property type="molecule type" value="Genomic_DNA"/>
</dbReference>
<comment type="caution">
    <text evidence="1">The sequence shown here is derived from an EMBL/GenBank/DDBJ whole genome shotgun (WGS) entry which is preliminary data.</text>
</comment>
<evidence type="ECO:0000313" key="2">
    <source>
        <dbReference type="Proteomes" id="UP000608662"/>
    </source>
</evidence>
<proteinExistence type="predicted"/>